<name>A0A7W9HMU3_9PSEU</name>
<dbReference type="GO" id="GO:0003700">
    <property type="term" value="F:DNA-binding transcription factor activity"/>
    <property type="evidence" value="ECO:0007669"/>
    <property type="project" value="InterPro"/>
</dbReference>
<dbReference type="InterPro" id="IPR018060">
    <property type="entry name" value="HTH_AraC"/>
</dbReference>
<dbReference type="InterPro" id="IPR044925">
    <property type="entry name" value="His-Me_finger_sf"/>
</dbReference>
<dbReference type="GO" id="GO:0043565">
    <property type="term" value="F:sequence-specific DNA binding"/>
    <property type="evidence" value="ECO:0007669"/>
    <property type="project" value="InterPro"/>
</dbReference>
<keyword evidence="3" id="KW-1185">Reference proteome</keyword>
<dbReference type="Gene3D" id="1.10.10.60">
    <property type="entry name" value="Homeodomain-like"/>
    <property type="match status" value="1"/>
</dbReference>
<dbReference type="Pfam" id="PF13392">
    <property type="entry name" value="HNH_3"/>
    <property type="match status" value="1"/>
</dbReference>
<accession>A0A7W9HMU3</accession>
<organism evidence="2 3">
    <name type="scientific">Saccharothrix ecbatanensis</name>
    <dbReference type="NCBI Taxonomy" id="1105145"/>
    <lineage>
        <taxon>Bacteria</taxon>
        <taxon>Bacillati</taxon>
        <taxon>Actinomycetota</taxon>
        <taxon>Actinomycetes</taxon>
        <taxon>Pseudonocardiales</taxon>
        <taxon>Pseudonocardiaceae</taxon>
        <taxon>Saccharothrix</taxon>
    </lineage>
</organism>
<dbReference type="AlphaFoldDB" id="A0A7W9HMU3"/>
<gene>
    <name evidence="2" type="ORF">F4560_004437</name>
</gene>
<dbReference type="RefSeq" id="WP_184922674.1">
    <property type="nucleotide sequence ID" value="NZ_JACHMO010000001.1"/>
</dbReference>
<dbReference type="Gene3D" id="3.90.75.20">
    <property type="match status" value="1"/>
</dbReference>
<evidence type="ECO:0000313" key="2">
    <source>
        <dbReference type="EMBL" id="MBB5804669.1"/>
    </source>
</evidence>
<feature type="domain" description="HTH araC/xylS-type" evidence="1">
    <location>
        <begin position="186"/>
        <end position="225"/>
    </location>
</feature>
<evidence type="ECO:0000259" key="1">
    <source>
        <dbReference type="PROSITE" id="PS01124"/>
    </source>
</evidence>
<evidence type="ECO:0000313" key="3">
    <source>
        <dbReference type="Proteomes" id="UP000552097"/>
    </source>
</evidence>
<dbReference type="PROSITE" id="PS01124">
    <property type="entry name" value="HTH_ARAC_FAMILY_2"/>
    <property type="match status" value="1"/>
</dbReference>
<protein>
    <submittedName>
        <fullName evidence="2">Transposase-like protein</fullName>
    </submittedName>
</protein>
<dbReference type="InterPro" id="IPR003615">
    <property type="entry name" value="HNH_nuc"/>
</dbReference>
<dbReference type="EMBL" id="JACHMO010000001">
    <property type="protein sequence ID" value="MBB5804669.1"/>
    <property type="molecule type" value="Genomic_DNA"/>
</dbReference>
<reference evidence="2 3" key="1">
    <citation type="submission" date="2020-08" db="EMBL/GenBank/DDBJ databases">
        <title>Sequencing the genomes of 1000 actinobacteria strains.</title>
        <authorList>
            <person name="Klenk H.-P."/>
        </authorList>
    </citation>
    <scope>NUCLEOTIDE SEQUENCE [LARGE SCALE GENOMIC DNA]</scope>
    <source>
        <strain evidence="2 3">DSM 45486</strain>
    </source>
</reference>
<sequence length="227" mass="25789">MREVSYSLLAKKYGDYDILSDGRIYSWKRRKFLSDRASTTYQEVCLMIEGKREQWKVHRLVTAAFYGPLPEGMQTRHLNGNSRDNRLSNLAYGTPAENIADKERHGTMLRGTDTPMALFNKEQVLEIKEALSNGVHYTEVAKQYGVSESVVYCIARGKTYKNVGPSLFISSPDRMTKEQEAKLVELVYDGKTISEIAEAIGYNVGAVSRKFKRLKGKSIREFRKVAA</sequence>
<dbReference type="SUPFAM" id="SSF54060">
    <property type="entry name" value="His-Me finger endonucleases"/>
    <property type="match status" value="1"/>
</dbReference>
<proteinExistence type="predicted"/>
<comment type="caution">
    <text evidence="2">The sequence shown here is derived from an EMBL/GenBank/DDBJ whole genome shotgun (WGS) entry which is preliminary data.</text>
</comment>
<dbReference type="Proteomes" id="UP000552097">
    <property type="component" value="Unassembled WGS sequence"/>
</dbReference>